<evidence type="ECO:0008006" key="4">
    <source>
        <dbReference type="Google" id="ProtNLM"/>
    </source>
</evidence>
<protein>
    <recommendedName>
        <fullName evidence="4">DUF4192 domain-containing protein</fullName>
    </recommendedName>
</protein>
<reference evidence="3" key="1">
    <citation type="submission" date="2016-10" db="EMBL/GenBank/DDBJ databases">
        <authorList>
            <person name="Varghese N."/>
            <person name="Submissions S."/>
        </authorList>
    </citation>
    <scope>NUCLEOTIDE SEQUENCE [LARGE SCALE GENOMIC DNA]</scope>
    <source>
        <strain evidence="3">DSM 22329</strain>
    </source>
</reference>
<dbReference type="EMBL" id="LT629711">
    <property type="protein sequence ID" value="SDO80243.1"/>
    <property type="molecule type" value="Genomic_DNA"/>
</dbReference>
<feature type="region of interest" description="Disordered" evidence="1">
    <location>
        <begin position="270"/>
        <end position="292"/>
    </location>
</feature>
<dbReference type="RefSeq" id="WP_091781329.1">
    <property type="nucleotide sequence ID" value="NZ_LT629711.1"/>
</dbReference>
<feature type="region of interest" description="Disordered" evidence="1">
    <location>
        <begin position="369"/>
        <end position="391"/>
    </location>
</feature>
<evidence type="ECO:0000256" key="1">
    <source>
        <dbReference type="SAM" id="MobiDB-lite"/>
    </source>
</evidence>
<keyword evidence="3" id="KW-1185">Reference proteome</keyword>
<gene>
    <name evidence="2" type="ORF">SAMN04489867_0624</name>
</gene>
<dbReference type="Pfam" id="PF13830">
    <property type="entry name" value="DUF4192"/>
    <property type="match status" value="2"/>
</dbReference>
<evidence type="ECO:0000313" key="3">
    <source>
        <dbReference type="Proteomes" id="UP000199077"/>
    </source>
</evidence>
<evidence type="ECO:0000313" key="2">
    <source>
        <dbReference type="EMBL" id="SDO80243.1"/>
    </source>
</evidence>
<dbReference type="AlphaFoldDB" id="A0A1H0MIG7"/>
<dbReference type="Proteomes" id="UP000199077">
    <property type="component" value="Chromosome I"/>
</dbReference>
<name>A0A1H0MIG7_9MICO</name>
<dbReference type="STRING" id="443156.SAMN04489867_0624"/>
<proteinExistence type="predicted"/>
<dbReference type="InterPro" id="IPR025447">
    <property type="entry name" value="DUF4192"/>
</dbReference>
<organism evidence="2 3">
    <name type="scientific">Pedococcus dokdonensis</name>
    <dbReference type="NCBI Taxonomy" id="443156"/>
    <lineage>
        <taxon>Bacteria</taxon>
        <taxon>Bacillati</taxon>
        <taxon>Actinomycetota</taxon>
        <taxon>Actinomycetes</taxon>
        <taxon>Micrococcales</taxon>
        <taxon>Intrasporangiaceae</taxon>
        <taxon>Pedococcus</taxon>
    </lineage>
</organism>
<sequence>MNPISLRSPGDVVAVLPYQLGYHPQDSLVMVALRDRSVLLVARLDLPPADEVEQAAGVLLAPLPHEDPDAVLLVAYETHDGQSRLVLDATRDRLVGAGFQVLDRVVVRGGRWFAVDCEARCCPSDGLPVPAPADTPGISEFVGLGVSPLPTRAMLTELVSADPERTPAVADALAARSTRADPRRLLARRFEALSLWAVVLGLGAPSADDPSTLAGVRPDQVALLVESLHDIQLRDALVGWLCPGAMPDGCLDDDLADAVRTCLPTSGWQLPGAEDATGEGAGDDGGDDGWPVPGRRRVIVAKRFVARLQHLVRAVPDEHAPPVLTVVANLAWWLGDGTLARACLERALKADPGYRLALLLEHMVDLGIRPAGPGPRRPRSGRAGHGGARLV</sequence>
<dbReference type="OrthoDB" id="4954868at2"/>
<accession>A0A1H0MIG7</accession>